<evidence type="ECO:0000256" key="1">
    <source>
        <dbReference type="SAM" id="SignalP"/>
    </source>
</evidence>
<sequence>MTHSVTTTACPVALCLAALIFAGAAGAQSYDTPLKADDLAAGERYRTDSHASGIQSLGRDIGARRWLGDGKWSGLKSGVDAEVDAKNPKNTSNLIYGKPFYAMEDGEVVGCWANAVENPRPMRGDEDPKMASPPWHASDLKTGLMAGGGNHIWVLQSNGVYALYAHAIPGSIPASVCPNRDVRFAKSLSYSNRWPDVHPYVEIKSGVARPKVKKGQKLGLVGNSGSSSGPHLHVHMEKDAKSQPMNFARGMTTPIVDSTDINGPWTPLKGKPLPEGKILFWPPHALGTKLTWNGTAQADFQRTFDHFADSGYWMDTIVCKVNNGKISYDTTWSPVKDGWFGWFGISEASYKAKKADAESKGMKETWHNICNGSHSAVFKKV</sequence>
<dbReference type="EMBL" id="GL883079">
    <property type="protein sequence ID" value="EGF90191.1"/>
    <property type="molecule type" value="Genomic_DNA"/>
</dbReference>
<protein>
    <submittedName>
        <fullName evidence="2">Peptidase M23B</fullName>
    </submittedName>
</protein>
<organism evidence="2 3">
    <name type="scientific">Asticcacaulis biprosthecium C19</name>
    <dbReference type="NCBI Taxonomy" id="715226"/>
    <lineage>
        <taxon>Bacteria</taxon>
        <taxon>Pseudomonadati</taxon>
        <taxon>Pseudomonadota</taxon>
        <taxon>Alphaproteobacteria</taxon>
        <taxon>Caulobacterales</taxon>
        <taxon>Caulobacteraceae</taxon>
        <taxon>Asticcacaulis</taxon>
    </lineage>
</organism>
<gene>
    <name evidence="2" type="ORF">ABI_32060</name>
</gene>
<feature type="signal peptide" evidence="1">
    <location>
        <begin position="1"/>
        <end position="27"/>
    </location>
</feature>
<accession>F4QPQ4</accession>
<proteinExistence type="predicted"/>
<dbReference type="RefSeq" id="WP_006273990.1">
    <property type="nucleotide sequence ID" value="NZ_GL883079.1"/>
</dbReference>
<dbReference type="eggNOG" id="COG0739">
    <property type="taxonomic scope" value="Bacteria"/>
</dbReference>
<dbReference type="SUPFAM" id="SSF51261">
    <property type="entry name" value="Duplicated hybrid motif"/>
    <property type="match status" value="1"/>
</dbReference>
<dbReference type="CDD" id="cd12797">
    <property type="entry name" value="M23_peptidase"/>
    <property type="match status" value="1"/>
</dbReference>
<dbReference type="Gene3D" id="2.70.70.10">
    <property type="entry name" value="Glucose Permease (Domain IIA)"/>
    <property type="match status" value="1"/>
</dbReference>
<dbReference type="GO" id="GO:0004222">
    <property type="term" value="F:metalloendopeptidase activity"/>
    <property type="evidence" value="ECO:0007669"/>
    <property type="project" value="TreeGrafter"/>
</dbReference>
<dbReference type="HOGENOM" id="CLU_724903_0_0_5"/>
<name>F4QPQ4_9CAUL</name>
<dbReference type="Proteomes" id="UP000006512">
    <property type="component" value="Unassembled WGS sequence"/>
</dbReference>
<dbReference type="OrthoDB" id="5489603at2"/>
<dbReference type="PANTHER" id="PTHR21666:SF285">
    <property type="entry name" value="M23 FAMILY METALLOPEPTIDASE"/>
    <property type="match status" value="1"/>
</dbReference>
<dbReference type="InterPro" id="IPR050570">
    <property type="entry name" value="Cell_wall_metabolism_enzyme"/>
</dbReference>
<feature type="chain" id="PRO_5003321018" evidence="1">
    <location>
        <begin position="28"/>
        <end position="381"/>
    </location>
</feature>
<keyword evidence="1" id="KW-0732">Signal</keyword>
<reference evidence="3" key="1">
    <citation type="submission" date="2011-03" db="EMBL/GenBank/DDBJ databases">
        <title>Draft genome sequence of Brevundimonas diminuta.</title>
        <authorList>
            <person name="Brown P.J.B."/>
            <person name="Buechlein A."/>
            <person name="Hemmerich C."/>
            <person name="Brun Y.V."/>
        </authorList>
    </citation>
    <scope>NUCLEOTIDE SEQUENCE [LARGE SCALE GENOMIC DNA]</scope>
    <source>
        <strain evidence="3">C19</strain>
    </source>
</reference>
<evidence type="ECO:0000313" key="3">
    <source>
        <dbReference type="Proteomes" id="UP000006512"/>
    </source>
</evidence>
<evidence type="ECO:0000313" key="2">
    <source>
        <dbReference type="EMBL" id="EGF90191.1"/>
    </source>
</evidence>
<dbReference type="PANTHER" id="PTHR21666">
    <property type="entry name" value="PEPTIDASE-RELATED"/>
    <property type="match status" value="1"/>
</dbReference>
<dbReference type="STRING" id="715226.ABI_32060"/>
<dbReference type="InterPro" id="IPR011055">
    <property type="entry name" value="Dup_hybrid_motif"/>
</dbReference>
<dbReference type="AlphaFoldDB" id="F4QPQ4"/>
<keyword evidence="3" id="KW-1185">Reference proteome</keyword>